<sequence>MFSQFFVALALASFSLAYNITSPGDSQNWTTVGPQSATWKRESTDALKFTAVLTNELTRHGELSQNRSVMAENNQVIATSVDGTTGHAQFAAPPGGWPQGEGYRLNFCRDEHSTDAILAQSNEFAIIGGVGSEGIVPLPGGAPEAQDLDVHTTEKSNGAIAHGAFEAAKDGLMGLMGFLALMAV</sequence>
<keyword evidence="2" id="KW-1185">Reference proteome</keyword>
<gene>
    <name evidence="1" type="ORF">CCMSSC00406_0007415</name>
</gene>
<dbReference type="Proteomes" id="UP000824881">
    <property type="component" value="Unassembled WGS sequence"/>
</dbReference>
<evidence type="ECO:0000313" key="2">
    <source>
        <dbReference type="Proteomes" id="UP000824881"/>
    </source>
</evidence>
<name>A0ACB7J5U3_PLECO</name>
<dbReference type="EMBL" id="WQMT02000003">
    <property type="protein sequence ID" value="KAG9225174.1"/>
    <property type="molecule type" value="Genomic_DNA"/>
</dbReference>
<accession>A0ACB7J5U3</accession>
<comment type="caution">
    <text evidence="1">The sequence shown here is derived from an EMBL/GenBank/DDBJ whole genome shotgun (WGS) entry which is preliminary data.</text>
</comment>
<evidence type="ECO:0000313" key="1">
    <source>
        <dbReference type="EMBL" id="KAG9225174.1"/>
    </source>
</evidence>
<reference evidence="1 2" key="1">
    <citation type="journal article" date="2021" name="Appl. Environ. Microbiol.">
        <title>Genetic linkage and physical mapping for an oyster mushroom Pleurotus cornucopiae and QTL analysis for the trait cap color.</title>
        <authorList>
            <person name="Zhang Y."/>
            <person name="Gao W."/>
            <person name="Sonnenberg A."/>
            <person name="Chen Q."/>
            <person name="Zhang J."/>
            <person name="Huang C."/>
        </authorList>
    </citation>
    <scope>NUCLEOTIDE SEQUENCE [LARGE SCALE GENOMIC DNA]</scope>
    <source>
        <strain evidence="1">CCMSSC00406</strain>
    </source>
</reference>
<protein>
    <submittedName>
        <fullName evidence="1">Uncharacterized protein</fullName>
    </submittedName>
</protein>
<proteinExistence type="predicted"/>
<organism evidence="1 2">
    <name type="scientific">Pleurotus cornucopiae</name>
    <name type="common">Cornucopia mushroom</name>
    <dbReference type="NCBI Taxonomy" id="5321"/>
    <lineage>
        <taxon>Eukaryota</taxon>
        <taxon>Fungi</taxon>
        <taxon>Dikarya</taxon>
        <taxon>Basidiomycota</taxon>
        <taxon>Agaricomycotina</taxon>
        <taxon>Agaricomycetes</taxon>
        <taxon>Agaricomycetidae</taxon>
        <taxon>Agaricales</taxon>
        <taxon>Pleurotineae</taxon>
        <taxon>Pleurotaceae</taxon>
        <taxon>Pleurotus</taxon>
    </lineage>
</organism>